<organism evidence="1">
    <name type="scientific">Arundo donax</name>
    <name type="common">Giant reed</name>
    <name type="synonym">Donax arundinaceus</name>
    <dbReference type="NCBI Taxonomy" id="35708"/>
    <lineage>
        <taxon>Eukaryota</taxon>
        <taxon>Viridiplantae</taxon>
        <taxon>Streptophyta</taxon>
        <taxon>Embryophyta</taxon>
        <taxon>Tracheophyta</taxon>
        <taxon>Spermatophyta</taxon>
        <taxon>Magnoliopsida</taxon>
        <taxon>Liliopsida</taxon>
        <taxon>Poales</taxon>
        <taxon>Poaceae</taxon>
        <taxon>PACMAD clade</taxon>
        <taxon>Arundinoideae</taxon>
        <taxon>Arundineae</taxon>
        <taxon>Arundo</taxon>
    </lineage>
</organism>
<reference evidence="1" key="1">
    <citation type="submission" date="2014-09" db="EMBL/GenBank/DDBJ databases">
        <authorList>
            <person name="Magalhaes I.L.F."/>
            <person name="Oliveira U."/>
            <person name="Santos F.R."/>
            <person name="Vidigal T.H.D.A."/>
            <person name="Brescovit A.D."/>
            <person name="Santos A.J."/>
        </authorList>
    </citation>
    <scope>NUCLEOTIDE SEQUENCE</scope>
    <source>
        <tissue evidence="1">Shoot tissue taken approximately 20 cm above the soil surface</tissue>
    </source>
</reference>
<name>A0A0A9D3H9_ARUDO</name>
<sequence length="52" mass="5863">MRKTISKNQKLRKTMAGPCCSKGYARIVTAYTIPLHYPLVLKTPNGSRPMKI</sequence>
<protein>
    <submittedName>
        <fullName evidence="1">Uncharacterized protein</fullName>
    </submittedName>
</protein>
<evidence type="ECO:0000313" key="1">
    <source>
        <dbReference type="EMBL" id="JAD83114.1"/>
    </source>
</evidence>
<reference evidence="1" key="2">
    <citation type="journal article" date="2015" name="Data Brief">
        <title>Shoot transcriptome of the giant reed, Arundo donax.</title>
        <authorList>
            <person name="Barrero R.A."/>
            <person name="Guerrero F.D."/>
            <person name="Moolhuijzen P."/>
            <person name="Goolsby J.A."/>
            <person name="Tidwell J."/>
            <person name="Bellgard S.E."/>
            <person name="Bellgard M.I."/>
        </authorList>
    </citation>
    <scope>NUCLEOTIDE SEQUENCE</scope>
    <source>
        <tissue evidence="1">Shoot tissue taken approximately 20 cm above the soil surface</tissue>
    </source>
</reference>
<dbReference type="EMBL" id="GBRH01214781">
    <property type="protein sequence ID" value="JAD83114.1"/>
    <property type="molecule type" value="Transcribed_RNA"/>
</dbReference>
<proteinExistence type="predicted"/>
<dbReference type="AlphaFoldDB" id="A0A0A9D3H9"/>
<accession>A0A0A9D3H9</accession>